<name>A0A1M5EEY4_9RHOB</name>
<reference evidence="3" key="1">
    <citation type="submission" date="2016-11" db="EMBL/GenBank/DDBJ databases">
        <authorList>
            <person name="Varghese N."/>
            <person name="Submissions S."/>
        </authorList>
    </citation>
    <scope>NUCLEOTIDE SEQUENCE [LARGE SCALE GENOMIC DNA]</scope>
    <source>
        <strain evidence="3">DSM 100566</strain>
    </source>
</reference>
<organism evidence="2 3">
    <name type="scientific">Litoreibacter ascidiaceicola</name>
    <dbReference type="NCBI Taxonomy" id="1486859"/>
    <lineage>
        <taxon>Bacteria</taxon>
        <taxon>Pseudomonadati</taxon>
        <taxon>Pseudomonadota</taxon>
        <taxon>Alphaproteobacteria</taxon>
        <taxon>Rhodobacterales</taxon>
        <taxon>Roseobacteraceae</taxon>
        <taxon>Litoreibacter</taxon>
    </lineage>
</organism>
<feature type="transmembrane region" description="Helical" evidence="1">
    <location>
        <begin position="28"/>
        <end position="51"/>
    </location>
</feature>
<sequence>MAPLIGMLIGALLGAVVAKRKGGNRLDMAQYAGGFAIIFGLIGLFVAIYLARAAVAA</sequence>
<gene>
    <name evidence="2" type="ORF">SAMN05444273_11223</name>
</gene>
<dbReference type="AlphaFoldDB" id="A0A1M5EEY4"/>
<keyword evidence="1" id="KW-0812">Transmembrane</keyword>
<keyword evidence="1" id="KW-0472">Membrane</keyword>
<keyword evidence="1" id="KW-1133">Transmembrane helix</keyword>
<proteinExistence type="predicted"/>
<evidence type="ECO:0000313" key="3">
    <source>
        <dbReference type="Proteomes" id="UP000184144"/>
    </source>
</evidence>
<dbReference type="RefSeq" id="WP_040818472.1">
    <property type="nucleotide sequence ID" value="NZ_FQUV01000012.1"/>
</dbReference>
<evidence type="ECO:0000313" key="2">
    <source>
        <dbReference type="EMBL" id="SHF77632.1"/>
    </source>
</evidence>
<dbReference type="STRING" id="1486859.SAMN05444273_11223"/>
<protein>
    <recommendedName>
        <fullName evidence="4">PEP-CTERM protein-sorting domain-containing protein</fullName>
    </recommendedName>
</protein>
<accession>A0A1M5EEY4</accession>
<evidence type="ECO:0000256" key="1">
    <source>
        <dbReference type="SAM" id="Phobius"/>
    </source>
</evidence>
<dbReference type="EMBL" id="FQUV01000012">
    <property type="protein sequence ID" value="SHF77632.1"/>
    <property type="molecule type" value="Genomic_DNA"/>
</dbReference>
<dbReference type="Proteomes" id="UP000184144">
    <property type="component" value="Unassembled WGS sequence"/>
</dbReference>
<keyword evidence="3" id="KW-1185">Reference proteome</keyword>
<evidence type="ECO:0008006" key="4">
    <source>
        <dbReference type="Google" id="ProtNLM"/>
    </source>
</evidence>